<dbReference type="Proteomes" id="UP000628560">
    <property type="component" value="Unassembled WGS sequence"/>
</dbReference>
<dbReference type="EMBL" id="JADIXP010000023">
    <property type="protein sequence ID" value="MBF4180597.1"/>
    <property type="molecule type" value="Genomic_DNA"/>
</dbReference>
<sequence>MHTRNVNVKTAAQESSRKMGGKPVTGLTYEQAADLFSWVVNAAKGELQPAIFNVPAESVELSFMYEDAPDYFSVWFIKGYPIAAGVPPEQYFRVIPSLITLFSGVN</sequence>
<organism evidence="2 3">
    <name type="scientific">Lelliottia nimipressuralis</name>
    <dbReference type="NCBI Taxonomy" id="69220"/>
    <lineage>
        <taxon>Bacteria</taxon>
        <taxon>Pseudomonadati</taxon>
        <taxon>Pseudomonadota</taxon>
        <taxon>Gammaproteobacteria</taxon>
        <taxon>Enterobacterales</taxon>
        <taxon>Enterobacteriaceae</taxon>
        <taxon>Lelliottia</taxon>
    </lineage>
</organism>
<dbReference type="AlphaFoldDB" id="A0ABD4KIG1"/>
<proteinExistence type="predicted"/>
<gene>
    <name evidence="2" type="ORF">ISP11_22320</name>
</gene>
<feature type="region of interest" description="Disordered" evidence="1">
    <location>
        <begin position="1"/>
        <end position="22"/>
    </location>
</feature>
<reference evidence="2 3" key="1">
    <citation type="submission" date="2020-11" db="EMBL/GenBank/DDBJ databases">
        <title>Identification of Lelliottia nimipressuralis from Wound Infection by Whole Genome-Based Bacterial Identification.</title>
        <authorList>
            <person name="Navarathna D.H."/>
            <person name="Choi H."/>
            <person name="Jinadatha C."/>
            <person name="Chatterjee P."/>
            <person name="Hwang M."/>
        </authorList>
    </citation>
    <scope>NUCLEOTIDE SEQUENCE [LARGE SCALE GENOMIC DNA]</scope>
    <source>
        <strain evidence="2 3">DN2020</strain>
    </source>
</reference>
<evidence type="ECO:0000313" key="3">
    <source>
        <dbReference type="Proteomes" id="UP000628560"/>
    </source>
</evidence>
<protein>
    <submittedName>
        <fullName evidence="2">Uncharacterized protein</fullName>
    </submittedName>
</protein>
<comment type="caution">
    <text evidence="2">The sequence shown here is derived from an EMBL/GenBank/DDBJ whole genome shotgun (WGS) entry which is preliminary data.</text>
</comment>
<evidence type="ECO:0000313" key="2">
    <source>
        <dbReference type="EMBL" id="MBF4180597.1"/>
    </source>
</evidence>
<evidence type="ECO:0000256" key="1">
    <source>
        <dbReference type="SAM" id="MobiDB-lite"/>
    </source>
</evidence>
<accession>A0ABD4KIG1</accession>
<name>A0ABD4KIG1_9ENTR</name>
<feature type="compositionally biased region" description="Polar residues" evidence="1">
    <location>
        <begin position="1"/>
        <end position="14"/>
    </location>
</feature>